<dbReference type="EMBL" id="CAJNDS010002541">
    <property type="protein sequence ID" value="CAE7518746.1"/>
    <property type="molecule type" value="Genomic_DNA"/>
</dbReference>
<evidence type="ECO:0000313" key="3">
    <source>
        <dbReference type="Proteomes" id="UP000604046"/>
    </source>
</evidence>
<dbReference type="Proteomes" id="UP000604046">
    <property type="component" value="Unassembled WGS sequence"/>
</dbReference>
<feature type="region of interest" description="Disordered" evidence="1">
    <location>
        <begin position="304"/>
        <end position="343"/>
    </location>
</feature>
<reference evidence="2" key="1">
    <citation type="submission" date="2021-02" db="EMBL/GenBank/DDBJ databases">
        <authorList>
            <person name="Dougan E. K."/>
            <person name="Rhodes N."/>
            <person name="Thang M."/>
            <person name="Chan C."/>
        </authorList>
    </citation>
    <scope>NUCLEOTIDE SEQUENCE</scope>
</reference>
<keyword evidence="3" id="KW-1185">Reference proteome</keyword>
<dbReference type="OrthoDB" id="433122at2759"/>
<organism evidence="2 3">
    <name type="scientific">Symbiodinium natans</name>
    <dbReference type="NCBI Taxonomy" id="878477"/>
    <lineage>
        <taxon>Eukaryota</taxon>
        <taxon>Sar</taxon>
        <taxon>Alveolata</taxon>
        <taxon>Dinophyceae</taxon>
        <taxon>Suessiales</taxon>
        <taxon>Symbiodiniaceae</taxon>
        <taxon>Symbiodinium</taxon>
    </lineage>
</organism>
<evidence type="ECO:0000313" key="2">
    <source>
        <dbReference type="EMBL" id="CAE7518746.1"/>
    </source>
</evidence>
<evidence type="ECO:0000256" key="1">
    <source>
        <dbReference type="SAM" id="MobiDB-lite"/>
    </source>
</evidence>
<name>A0A812TDK2_9DINO</name>
<dbReference type="AlphaFoldDB" id="A0A812TDK2"/>
<evidence type="ECO:0008006" key="4">
    <source>
        <dbReference type="Google" id="ProtNLM"/>
    </source>
</evidence>
<protein>
    <recommendedName>
        <fullName evidence="4">SH3 domain-containing protein</fullName>
    </recommendedName>
</protein>
<feature type="compositionally biased region" description="Low complexity" evidence="1">
    <location>
        <begin position="316"/>
        <end position="332"/>
    </location>
</feature>
<comment type="caution">
    <text evidence="2">The sequence shown here is derived from an EMBL/GenBank/DDBJ whole genome shotgun (WGS) entry which is preliminary data.</text>
</comment>
<accession>A0A812TDK2</accession>
<proteinExistence type="predicted"/>
<sequence length="441" mass="49040">MGFSNWAKEQLHASLPKCYVVVNTDLRSSSSGLRYRRSPSHDDDAKVTKLKPVPWDSFVCGTLESDGAFLKLEDGHYLPVFTQGGVRVLQEIEREKEEGNHEGYTGSTQPDSFVFDGPGAWYEVIPERVALRVGPSLGAKALGQIRRGEHVELFGWDETGKWRECVDHRLSRSGFVMLDHPELGPLLRPCGEPLCIRPLNVVAVAAMEGRYVDLDRFLSGQDHKDRKDFADFDFQDPRGPAIVLAAQRGQWRCCLRLLRAGATEGNSAELRALRRCTPEELEELQRKNEAELGLWVSHQCSEVGGNGAGPEPVESTEATEATGATEANETNESISAPINAPDGTVKTEVQKGQKGGELYEVVYDSVWIRREPDAKASRVSKRIKGQRLQILEFDESGFWGRTAFKTSEGMDEGWMLLAHGEFGELLRPVQDDGQGFVVRPQ</sequence>
<gene>
    <name evidence="2" type="ORF">SNAT2548_LOCUS29035</name>
</gene>